<dbReference type="EMBL" id="BGZK01000200">
    <property type="protein sequence ID" value="GBP27877.1"/>
    <property type="molecule type" value="Genomic_DNA"/>
</dbReference>
<dbReference type="OrthoDB" id="1293503at2759"/>
<organism evidence="1 2">
    <name type="scientific">Eumeta variegata</name>
    <name type="common">Bagworm moth</name>
    <name type="synonym">Eumeta japonica</name>
    <dbReference type="NCBI Taxonomy" id="151549"/>
    <lineage>
        <taxon>Eukaryota</taxon>
        <taxon>Metazoa</taxon>
        <taxon>Ecdysozoa</taxon>
        <taxon>Arthropoda</taxon>
        <taxon>Hexapoda</taxon>
        <taxon>Insecta</taxon>
        <taxon>Pterygota</taxon>
        <taxon>Neoptera</taxon>
        <taxon>Endopterygota</taxon>
        <taxon>Lepidoptera</taxon>
        <taxon>Glossata</taxon>
        <taxon>Ditrysia</taxon>
        <taxon>Tineoidea</taxon>
        <taxon>Psychidae</taxon>
        <taxon>Oiketicinae</taxon>
        <taxon>Eumeta</taxon>
    </lineage>
</organism>
<dbReference type="Proteomes" id="UP000299102">
    <property type="component" value="Unassembled WGS sequence"/>
</dbReference>
<keyword evidence="2" id="KW-1185">Reference proteome</keyword>
<gene>
    <name evidence="1" type="ORF">EVAR_14066_1</name>
</gene>
<sequence length="94" mass="10789">MKMLIWAADLTRLDKVPNQHNGSTFKIATIIGDLTESTIRRYGRLMRRPGDHEAWHALAIKEKISNYMVVSSNWRLETGAIHKNTTQETGRLRA</sequence>
<comment type="caution">
    <text evidence="1">The sequence shown here is derived from an EMBL/GenBank/DDBJ whole genome shotgun (WGS) entry which is preliminary data.</text>
</comment>
<proteinExistence type="predicted"/>
<accession>A0A4C1UP91</accession>
<protein>
    <submittedName>
        <fullName evidence="1">Uncharacterized protein</fullName>
    </submittedName>
</protein>
<evidence type="ECO:0000313" key="1">
    <source>
        <dbReference type="EMBL" id="GBP27877.1"/>
    </source>
</evidence>
<evidence type="ECO:0000313" key="2">
    <source>
        <dbReference type="Proteomes" id="UP000299102"/>
    </source>
</evidence>
<name>A0A4C1UP91_EUMVA</name>
<reference evidence="1 2" key="1">
    <citation type="journal article" date="2019" name="Commun. Biol.">
        <title>The bagworm genome reveals a unique fibroin gene that provides high tensile strength.</title>
        <authorList>
            <person name="Kono N."/>
            <person name="Nakamura H."/>
            <person name="Ohtoshi R."/>
            <person name="Tomita M."/>
            <person name="Numata K."/>
            <person name="Arakawa K."/>
        </authorList>
    </citation>
    <scope>NUCLEOTIDE SEQUENCE [LARGE SCALE GENOMIC DNA]</scope>
</reference>
<dbReference type="AlphaFoldDB" id="A0A4C1UP91"/>